<accession>A0A917D1W0</accession>
<evidence type="ECO:0000256" key="1">
    <source>
        <dbReference type="ARBA" id="ARBA00022441"/>
    </source>
</evidence>
<dbReference type="PANTHER" id="PTHR46344">
    <property type="entry name" value="OS02G0202900 PROTEIN"/>
    <property type="match status" value="1"/>
</dbReference>
<dbReference type="Proteomes" id="UP000637643">
    <property type="component" value="Unassembled WGS sequence"/>
</dbReference>
<reference evidence="3" key="1">
    <citation type="journal article" date="2014" name="Int. J. Syst. Evol. Microbiol.">
        <title>Complete genome sequence of Corynebacterium casei LMG S-19264T (=DSM 44701T), isolated from a smear-ripened cheese.</title>
        <authorList>
            <consortium name="US DOE Joint Genome Institute (JGI-PGF)"/>
            <person name="Walter F."/>
            <person name="Albersmeier A."/>
            <person name="Kalinowski J."/>
            <person name="Ruckert C."/>
        </authorList>
    </citation>
    <scope>NUCLEOTIDE SEQUENCE</scope>
    <source>
        <strain evidence="3">CGMCC 1.16134</strain>
    </source>
</reference>
<name>A0A917D1W0_9BACL</name>
<evidence type="ECO:0000256" key="2">
    <source>
        <dbReference type="ARBA" id="ARBA00022737"/>
    </source>
</evidence>
<evidence type="ECO:0000313" key="3">
    <source>
        <dbReference type="EMBL" id="GGG05897.1"/>
    </source>
</evidence>
<evidence type="ECO:0000313" key="4">
    <source>
        <dbReference type="Proteomes" id="UP000637643"/>
    </source>
</evidence>
<dbReference type="SMART" id="SM00612">
    <property type="entry name" value="Kelch"/>
    <property type="match status" value="3"/>
</dbReference>
<dbReference type="Gene3D" id="2.120.10.80">
    <property type="entry name" value="Kelch-type beta propeller"/>
    <property type="match status" value="1"/>
</dbReference>
<keyword evidence="2" id="KW-0677">Repeat</keyword>
<keyword evidence="4" id="KW-1185">Reference proteome</keyword>
<organism evidence="3 4">
    <name type="scientific">Paenibacillus albidus</name>
    <dbReference type="NCBI Taxonomy" id="2041023"/>
    <lineage>
        <taxon>Bacteria</taxon>
        <taxon>Bacillati</taxon>
        <taxon>Bacillota</taxon>
        <taxon>Bacilli</taxon>
        <taxon>Bacillales</taxon>
        <taxon>Paenibacillaceae</taxon>
        <taxon>Paenibacillus</taxon>
    </lineage>
</organism>
<gene>
    <name evidence="3" type="ORF">GCM10010912_58190</name>
</gene>
<reference evidence="3" key="2">
    <citation type="submission" date="2020-09" db="EMBL/GenBank/DDBJ databases">
        <authorList>
            <person name="Sun Q."/>
            <person name="Zhou Y."/>
        </authorList>
    </citation>
    <scope>NUCLEOTIDE SEQUENCE</scope>
    <source>
        <strain evidence="3">CGMCC 1.16134</strain>
    </source>
</reference>
<evidence type="ECO:0008006" key="5">
    <source>
        <dbReference type="Google" id="ProtNLM"/>
    </source>
</evidence>
<protein>
    <recommendedName>
        <fullName evidence="5">Kelch-like protein</fullName>
    </recommendedName>
</protein>
<dbReference type="InterPro" id="IPR015915">
    <property type="entry name" value="Kelch-typ_b-propeller"/>
</dbReference>
<comment type="caution">
    <text evidence="3">The sequence shown here is derived from an EMBL/GenBank/DDBJ whole genome shotgun (WGS) entry which is preliminary data.</text>
</comment>
<sequence>MSKYLMDQTTASFNGEIYLFGGLSFTDRYVSYNNVYEYDPISDTWAEKNKVDRNVHVATVVTYNNNIYLVGGRVFSNGSIYSYDTLRVYNPANDTWDTRARMNYTRGGPAVGVVNDRIYAVGGVGPTTETNSTEFYNPLLDKWETYSNLNEARSGTSTLTNSDLIFKLSL</sequence>
<proteinExistence type="predicted"/>
<dbReference type="AlphaFoldDB" id="A0A917D1W0"/>
<dbReference type="SUPFAM" id="SSF117281">
    <property type="entry name" value="Kelch motif"/>
    <property type="match status" value="1"/>
</dbReference>
<dbReference type="InterPro" id="IPR006652">
    <property type="entry name" value="Kelch_1"/>
</dbReference>
<dbReference type="Pfam" id="PF01344">
    <property type="entry name" value="Kelch_1"/>
    <property type="match status" value="3"/>
</dbReference>
<dbReference type="PANTHER" id="PTHR46344:SF27">
    <property type="entry name" value="KELCH REPEAT SUPERFAMILY PROTEIN"/>
    <property type="match status" value="1"/>
</dbReference>
<keyword evidence="1" id="KW-0880">Kelch repeat</keyword>
<dbReference type="EMBL" id="BMKR01000040">
    <property type="protein sequence ID" value="GGG05897.1"/>
    <property type="molecule type" value="Genomic_DNA"/>
</dbReference>